<dbReference type="PANTHER" id="PTHR30388">
    <property type="entry name" value="ALDEHYDE OXIDOREDUCTASE MOLYBDENUM COFACTOR ASSEMBLY PROTEIN"/>
    <property type="match status" value="1"/>
</dbReference>
<dbReference type="Gene3D" id="3.40.50.720">
    <property type="entry name" value="NAD(P)-binding Rossmann-like Domain"/>
    <property type="match status" value="1"/>
</dbReference>
<dbReference type="Pfam" id="PF13478">
    <property type="entry name" value="XdhC_C"/>
    <property type="match status" value="1"/>
</dbReference>
<dbReference type="OrthoDB" id="9815497at2"/>
<name>A0A1X7MUI9_9HYPH</name>
<dbReference type="InterPro" id="IPR052698">
    <property type="entry name" value="MoCofactor_Util/Proc"/>
</dbReference>
<dbReference type="InterPro" id="IPR027051">
    <property type="entry name" value="XdhC_Rossmann_dom"/>
</dbReference>
<feature type="domain" description="XdhC- CoxI" evidence="1">
    <location>
        <begin position="24"/>
        <end position="89"/>
    </location>
</feature>
<dbReference type="RefSeq" id="WP_085462799.1">
    <property type="nucleotide sequence ID" value="NZ_FXBL01000004.1"/>
</dbReference>
<dbReference type="AlphaFoldDB" id="A0A1X7MUI9"/>
<evidence type="ECO:0000313" key="4">
    <source>
        <dbReference type="Proteomes" id="UP000193083"/>
    </source>
</evidence>
<dbReference type="Proteomes" id="UP000193083">
    <property type="component" value="Unassembled WGS sequence"/>
</dbReference>
<accession>A0A1X7MUI9</accession>
<evidence type="ECO:0000259" key="2">
    <source>
        <dbReference type="Pfam" id="PF13478"/>
    </source>
</evidence>
<protein>
    <submittedName>
        <fullName evidence="3">Xanthine dehydrogenase accessory factor</fullName>
    </submittedName>
</protein>
<evidence type="ECO:0000313" key="3">
    <source>
        <dbReference type="EMBL" id="SMH27696.1"/>
    </source>
</evidence>
<dbReference type="EMBL" id="FXBL01000004">
    <property type="protein sequence ID" value="SMH27696.1"/>
    <property type="molecule type" value="Genomic_DNA"/>
</dbReference>
<dbReference type="Pfam" id="PF02625">
    <property type="entry name" value="XdhC_CoxI"/>
    <property type="match status" value="1"/>
</dbReference>
<proteinExistence type="predicted"/>
<gene>
    <name evidence="3" type="ORF">SAMN02982922_0608</name>
</gene>
<organism evidence="3 4">
    <name type="scientific">Mesorhizobium australicum</name>
    <dbReference type="NCBI Taxonomy" id="536018"/>
    <lineage>
        <taxon>Bacteria</taxon>
        <taxon>Pseudomonadati</taxon>
        <taxon>Pseudomonadota</taxon>
        <taxon>Alphaproteobacteria</taxon>
        <taxon>Hyphomicrobiales</taxon>
        <taxon>Phyllobacteriaceae</taxon>
        <taxon>Mesorhizobium</taxon>
    </lineage>
</organism>
<keyword evidence="4" id="KW-1185">Reference proteome</keyword>
<dbReference type="PANTHER" id="PTHR30388:SF4">
    <property type="entry name" value="MOLYBDENUM COFACTOR INSERTION CHAPERONE PAOD"/>
    <property type="match status" value="1"/>
</dbReference>
<feature type="domain" description="XdhC Rossmann" evidence="2">
    <location>
        <begin position="156"/>
        <end position="297"/>
    </location>
</feature>
<evidence type="ECO:0000259" key="1">
    <source>
        <dbReference type="Pfam" id="PF02625"/>
    </source>
</evidence>
<dbReference type="InterPro" id="IPR003777">
    <property type="entry name" value="XdhC_CoxI"/>
</dbReference>
<reference evidence="4" key="1">
    <citation type="submission" date="2017-04" db="EMBL/GenBank/DDBJ databases">
        <authorList>
            <person name="Varghese N."/>
            <person name="Submissions S."/>
        </authorList>
    </citation>
    <scope>NUCLEOTIDE SEQUENCE [LARGE SCALE GENOMIC DNA]</scope>
    <source>
        <strain evidence="4">B5P</strain>
    </source>
</reference>
<sequence>MRNPDGRWEKFDDYVLDFALDRMRHNEQVALVTLANIEGTAPRPRGAQMAISQTGEWVGYLSGGCIERAVVAEALAALDEGKSRYVRYGRGSKYLDIQLPCGSAIDLHFDVDIDKADLATAQSRLEERNPASLQIGNSSTSPDMPFIRHYRPRRRLIVVGIGPGAVQLAKLARSAGFATLLQSPDELTRSAVSEYGIETIAIAPGRNTPALTADAWTAIVFMFHDHEWERELIPAAIRTDAFYIGAMGSRRAHLQRLEMLKSLGMDDASLARIRGPAGLFAGAKSAPDVAISILAEIVQVDNAQCTPLIEDTGT</sequence>